<evidence type="ECO:0000313" key="8">
    <source>
        <dbReference type="WBParaSite" id="MhA1_Contig1246.frz3.gene12"/>
    </source>
</evidence>
<proteinExistence type="inferred from homology"/>
<protein>
    <recommendedName>
        <fullName evidence="3">Dynactin subunit 6</fullName>
    </recommendedName>
</protein>
<evidence type="ECO:0000256" key="5">
    <source>
        <dbReference type="ARBA" id="ARBA00023212"/>
    </source>
</evidence>
<dbReference type="AlphaFoldDB" id="A0A1I8B277"/>
<evidence type="ECO:0000256" key="1">
    <source>
        <dbReference type="ARBA" id="ARBA00004245"/>
    </source>
</evidence>
<dbReference type="Proteomes" id="UP000095281">
    <property type="component" value="Unplaced"/>
</dbReference>
<sequence>MADDLIQQQQLIKQPKVEIHPEAVVVAKAILRGGNIVIGPGTVIHPQALIDAGEGKIIFGSSNIVEETAIIQNLGPPDHVMKIGDENLFEIGSICYANTIGNNNVFGIQSRIGPDVKITNNCRIGPRCELKTNEELKENTSLCFEFGQRKNVEQSTNSLKTQAEFLKKLLPKYLEILKNKEIN</sequence>
<dbReference type="GO" id="GO:0007052">
    <property type="term" value="P:mitotic spindle organization"/>
    <property type="evidence" value="ECO:0007669"/>
    <property type="project" value="TreeGrafter"/>
</dbReference>
<keyword evidence="5" id="KW-0206">Cytoskeleton</keyword>
<reference evidence="8" key="1">
    <citation type="submission" date="2016-11" db="UniProtKB">
        <authorList>
            <consortium name="WormBaseParasite"/>
        </authorList>
    </citation>
    <scope>IDENTIFICATION</scope>
</reference>
<accession>A0A1I8B277</accession>
<dbReference type="PANTHER" id="PTHR13072:SF0">
    <property type="entry name" value="DYNACTIN SUBUNIT 6"/>
    <property type="match status" value="1"/>
</dbReference>
<dbReference type="Gene3D" id="2.160.10.10">
    <property type="entry name" value="Hexapeptide repeat proteins"/>
    <property type="match status" value="1"/>
</dbReference>
<dbReference type="WBParaSite" id="MhA1_Contig1246.frz3.gene12">
    <property type="protein sequence ID" value="MhA1_Contig1246.frz3.gene12"/>
    <property type="gene ID" value="MhA1_Contig1246.frz3.gene12"/>
</dbReference>
<dbReference type="InterPro" id="IPR027777">
    <property type="entry name" value="DCTN6"/>
</dbReference>
<name>A0A1I8B277_MELHA</name>
<dbReference type="OMA" id="ITMQAET"/>
<organism evidence="7 8">
    <name type="scientific">Meloidogyne hapla</name>
    <name type="common">Root-knot nematode worm</name>
    <dbReference type="NCBI Taxonomy" id="6305"/>
    <lineage>
        <taxon>Eukaryota</taxon>
        <taxon>Metazoa</taxon>
        <taxon>Ecdysozoa</taxon>
        <taxon>Nematoda</taxon>
        <taxon>Chromadorea</taxon>
        <taxon>Rhabditida</taxon>
        <taxon>Tylenchina</taxon>
        <taxon>Tylenchomorpha</taxon>
        <taxon>Tylenchoidea</taxon>
        <taxon>Meloidogynidae</taxon>
        <taxon>Meloidogyninae</taxon>
        <taxon>Meloidogyne</taxon>
    </lineage>
</organism>
<keyword evidence="7" id="KW-1185">Reference proteome</keyword>
<dbReference type="GO" id="GO:0005869">
    <property type="term" value="C:dynactin complex"/>
    <property type="evidence" value="ECO:0007669"/>
    <property type="project" value="InterPro"/>
</dbReference>
<comment type="function">
    <text evidence="6">Part of the dynactin complex that activates the molecular motor dynein for ultra-processive transport along microtubules.</text>
</comment>
<keyword evidence="4" id="KW-0963">Cytoplasm</keyword>
<evidence type="ECO:0000313" key="7">
    <source>
        <dbReference type="Proteomes" id="UP000095281"/>
    </source>
</evidence>
<evidence type="ECO:0000256" key="4">
    <source>
        <dbReference type="ARBA" id="ARBA00022490"/>
    </source>
</evidence>
<dbReference type="InterPro" id="IPR011004">
    <property type="entry name" value="Trimer_LpxA-like_sf"/>
</dbReference>
<dbReference type="SUPFAM" id="SSF51161">
    <property type="entry name" value="Trimeric LpxA-like enzymes"/>
    <property type="match status" value="1"/>
</dbReference>
<dbReference type="PANTHER" id="PTHR13072">
    <property type="entry name" value="DYNACTIN 6"/>
    <property type="match status" value="1"/>
</dbReference>
<evidence type="ECO:0000256" key="6">
    <source>
        <dbReference type="ARBA" id="ARBA00034687"/>
    </source>
</evidence>
<dbReference type="Pfam" id="PF00132">
    <property type="entry name" value="Hexapep"/>
    <property type="match status" value="1"/>
</dbReference>
<comment type="similarity">
    <text evidence="2">Belongs to the dynactin subunits 5/6 family. Dynactin subunit 6 subfamily.</text>
</comment>
<comment type="subcellular location">
    <subcellularLocation>
        <location evidence="1">Cytoplasm</location>
        <location evidence="1">Cytoskeleton</location>
    </subcellularLocation>
</comment>
<evidence type="ECO:0000256" key="3">
    <source>
        <dbReference type="ARBA" id="ARBA00016573"/>
    </source>
</evidence>
<dbReference type="GO" id="GO:0070840">
    <property type="term" value="F:dynein complex binding"/>
    <property type="evidence" value="ECO:0007669"/>
    <property type="project" value="TreeGrafter"/>
</dbReference>
<evidence type="ECO:0000256" key="2">
    <source>
        <dbReference type="ARBA" id="ARBA00007719"/>
    </source>
</evidence>
<dbReference type="InterPro" id="IPR001451">
    <property type="entry name" value="Hexapep"/>
</dbReference>